<dbReference type="AlphaFoldDB" id="A0A7J3SK48"/>
<gene>
    <name evidence="1" type="ORF">ENW83_01940</name>
</gene>
<protein>
    <submittedName>
        <fullName evidence="1">MoaD/ThiS family protein</fullName>
    </submittedName>
</protein>
<reference evidence="1" key="1">
    <citation type="journal article" date="2020" name="mSystems">
        <title>Genome- and Community-Level Interaction Insights into Carbon Utilization and Element Cycling Functions of Hydrothermarchaeota in Hydrothermal Sediment.</title>
        <authorList>
            <person name="Zhou Z."/>
            <person name="Liu Y."/>
            <person name="Xu W."/>
            <person name="Pan J."/>
            <person name="Luo Z.H."/>
            <person name="Li M."/>
        </authorList>
    </citation>
    <scope>NUCLEOTIDE SEQUENCE [LARGE SCALE GENOMIC DNA]</scope>
    <source>
        <strain evidence="1">SpSt-885</strain>
    </source>
</reference>
<organism evidence="1">
    <name type="scientific">Fervidicoccus fontis</name>
    <dbReference type="NCBI Taxonomy" id="683846"/>
    <lineage>
        <taxon>Archaea</taxon>
        <taxon>Thermoproteota</taxon>
        <taxon>Thermoprotei</taxon>
        <taxon>Fervidicoccales</taxon>
        <taxon>Fervidicoccaceae</taxon>
        <taxon>Fervidicoccus</taxon>
    </lineage>
</organism>
<proteinExistence type="predicted"/>
<dbReference type="Pfam" id="PF02597">
    <property type="entry name" value="ThiS"/>
    <property type="match status" value="1"/>
</dbReference>
<dbReference type="EMBL" id="DTLS01000051">
    <property type="protein sequence ID" value="HGZ59954.1"/>
    <property type="molecule type" value="Genomic_DNA"/>
</dbReference>
<dbReference type="PANTHER" id="PTHR38031:SF1">
    <property type="entry name" value="SULFUR CARRIER PROTEIN CYSO"/>
    <property type="match status" value="1"/>
</dbReference>
<dbReference type="Gene3D" id="3.10.20.30">
    <property type="match status" value="1"/>
</dbReference>
<dbReference type="InterPro" id="IPR052045">
    <property type="entry name" value="Sulfur_Carrier/Prot_Modifier"/>
</dbReference>
<sequence length="84" mass="9247">MIHIRVYAMLIDIVGSRSIEIEGGGKTVRELIELLDSRYPGFKKELEKGFLILLNGINILHLKGLDTEIKDGDTIVIFPPVGGG</sequence>
<evidence type="ECO:0000313" key="1">
    <source>
        <dbReference type="EMBL" id="HGZ59954.1"/>
    </source>
</evidence>
<dbReference type="SUPFAM" id="SSF54285">
    <property type="entry name" value="MoaD/ThiS"/>
    <property type="match status" value="1"/>
</dbReference>
<dbReference type="NCBIfam" id="TIGR01687">
    <property type="entry name" value="moaD_arch"/>
    <property type="match status" value="1"/>
</dbReference>
<dbReference type="InterPro" id="IPR010038">
    <property type="entry name" value="MoaD_arc-typ"/>
</dbReference>
<dbReference type="InterPro" id="IPR016155">
    <property type="entry name" value="Mopterin_synth/thiamin_S_b"/>
</dbReference>
<accession>A0A7J3SK48</accession>
<comment type="caution">
    <text evidence="1">The sequence shown here is derived from an EMBL/GenBank/DDBJ whole genome shotgun (WGS) entry which is preliminary data.</text>
</comment>
<dbReference type="InterPro" id="IPR012675">
    <property type="entry name" value="Beta-grasp_dom_sf"/>
</dbReference>
<dbReference type="PANTHER" id="PTHR38031">
    <property type="entry name" value="SULFUR CARRIER PROTEIN SLR0821-RELATED"/>
    <property type="match status" value="1"/>
</dbReference>
<name>A0A7J3SK48_9CREN</name>
<dbReference type="InterPro" id="IPR003749">
    <property type="entry name" value="ThiS/MoaD-like"/>
</dbReference>